<sequence>MAAALKPIYTAPNAEAAQVELDAFTASELGRNPTVTMVFERAWEQFIRFWRSRPSCAG</sequence>
<protein>
    <submittedName>
        <fullName evidence="6">Uncharacterized protein</fullName>
    </submittedName>
</protein>
<dbReference type="InterPro" id="IPR001207">
    <property type="entry name" value="Transposase_mutator"/>
</dbReference>
<dbReference type="Proteomes" id="UP000465609">
    <property type="component" value="Plasmid pJCM15296"/>
</dbReference>
<gene>
    <name evidence="6" type="ORF">MAUB_62530</name>
</gene>
<evidence type="ECO:0000256" key="2">
    <source>
        <dbReference type="ARBA" id="ARBA00010961"/>
    </source>
</evidence>
<name>A0ABN5Z1I8_9MYCO</name>
<keyword evidence="6" id="KW-0614">Plasmid</keyword>
<evidence type="ECO:0000256" key="5">
    <source>
        <dbReference type="ARBA" id="ARBA00023172"/>
    </source>
</evidence>
<proteinExistence type="inferred from homology"/>
<comment type="function">
    <text evidence="1">Required for the transposition of the insertion element.</text>
</comment>
<keyword evidence="3" id="KW-0815">Transposition</keyword>
<keyword evidence="4" id="KW-0238">DNA-binding</keyword>
<evidence type="ECO:0000256" key="1">
    <source>
        <dbReference type="ARBA" id="ARBA00002190"/>
    </source>
</evidence>
<dbReference type="Pfam" id="PF00872">
    <property type="entry name" value="Transposase_mut"/>
    <property type="match status" value="1"/>
</dbReference>
<geneLocation type="plasmid" evidence="6 7">
    <name>pJCM15296</name>
</geneLocation>
<evidence type="ECO:0000313" key="6">
    <source>
        <dbReference type="EMBL" id="BBX88052.1"/>
    </source>
</evidence>
<reference evidence="6 7" key="1">
    <citation type="journal article" date="2019" name="Emerg. Microbes Infect.">
        <title>Comprehensive subspecies identification of 175 nontuberculous mycobacteria species based on 7547 genomic profiles.</title>
        <authorList>
            <person name="Matsumoto Y."/>
            <person name="Kinjo T."/>
            <person name="Motooka D."/>
            <person name="Nabeya D."/>
            <person name="Jung N."/>
            <person name="Uechi K."/>
            <person name="Horii T."/>
            <person name="Iida T."/>
            <person name="Fujita J."/>
            <person name="Nakamura S."/>
        </authorList>
    </citation>
    <scope>NUCLEOTIDE SEQUENCE [LARGE SCALE GENOMIC DNA]</scope>
    <source>
        <strain evidence="6 7">JCM 15296</strain>
        <plasmid evidence="6">pJCM15296</plasmid>
    </source>
</reference>
<evidence type="ECO:0000313" key="7">
    <source>
        <dbReference type="Proteomes" id="UP000465609"/>
    </source>
</evidence>
<comment type="similarity">
    <text evidence="2">Belongs to the transposase mutator family.</text>
</comment>
<accession>A0ABN5Z1I8</accession>
<dbReference type="EMBL" id="AP022578">
    <property type="protein sequence ID" value="BBX88052.1"/>
    <property type="molecule type" value="Genomic_DNA"/>
</dbReference>
<evidence type="ECO:0000256" key="3">
    <source>
        <dbReference type="ARBA" id="ARBA00022578"/>
    </source>
</evidence>
<keyword evidence="5" id="KW-0233">DNA recombination</keyword>
<evidence type="ECO:0000256" key="4">
    <source>
        <dbReference type="ARBA" id="ARBA00023125"/>
    </source>
</evidence>
<keyword evidence="7" id="KW-1185">Reference proteome</keyword>
<organism evidence="6 7">
    <name type="scientific">Mycolicibacterium aubagnense</name>
    <dbReference type="NCBI Taxonomy" id="319707"/>
    <lineage>
        <taxon>Bacteria</taxon>
        <taxon>Bacillati</taxon>
        <taxon>Actinomycetota</taxon>
        <taxon>Actinomycetes</taxon>
        <taxon>Mycobacteriales</taxon>
        <taxon>Mycobacteriaceae</taxon>
        <taxon>Mycolicibacterium</taxon>
    </lineage>
</organism>